<dbReference type="Proteomes" id="UP000732298">
    <property type="component" value="Unassembled WGS sequence"/>
</dbReference>
<keyword evidence="3" id="KW-0963">Cytoplasm</keyword>
<evidence type="ECO:0000256" key="1">
    <source>
        <dbReference type="ARBA" id="ARBA00022478"/>
    </source>
</evidence>
<sequence length="91" mass="10329">MKLTVLKDGKDLVEFVLDGERHTFPGLLKSKLIASKDVQFVSYMLDHPTDKKARFILRTNGRSPKKVLDEAAKEIEGELEDFGKKVKKAIK</sequence>
<keyword evidence="1 3" id="KW-0240">DNA-directed RNA polymerase</keyword>
<reference evidence="5" key="1">
    <citation type="submission" date="2020-07" db="EMBL/GenBank/DDBJ databases">
        <title>Huge and variable diversity of episymbiotic CPR bacteria and DPANN archaea in groundwater ecosystems.</title>
        <authorList>
            <person name="He C.Y."/>
            <person name="Keren R."/>
            <person name="Whittaker M."/>
            <person name="Farag I.F."/>
            <person name="Doudna J."/>
            <person name="Cate J.H.D."/>
            <person name="Banfield J.F."/>
        </authorList>
    </citation>
    <scope>NUCLEOTIDE SEQUENCE</scope>
    <source>
        <strain evidence="5">NC_groundwater_1296_Ag_S-0.2um_52_80</strain>
    </source>
</reference>
<comment type="function">
    <text evidence="3">DNA-dependent RNA polymerase (RNAP) catalyzes the transcription of DNA into RNA using the four ribonucleoside triphosphates as substrates.</text>
</comment>
<dbReference type="InterPro" id="IPR036603">
    <property type="entry name" value="RBP11-like"/>
</dbReference>
<dbReference type="GO" id="GO:0046983">
    <property type="term" value="F:protein dimerization activity"/>
    <property type="evidence" value="ECO:0007669"/>
    <property type="project" value="InterPro"/>
</dbReference>
<accession>A0A8T3YK78</accession>
<organism evidence="5 6">
    <name type="scientific">Candidatus Iainarchaeum sp</name>
    <dbReference type="NCBI Taxonomy" id="3101447"/>
    <lineage>
        <taxon>Archaea</taxon>
        <taxon>Candidatus Iainarchaeota</taxon>
        <taxon>Candidatus Iainarchaeia</taxon>
        <taxon>Candidatus Iainarchaeales</taxon>
        <taxon>Candidatus Iainarchaeaceae</taxon>
        <taxon>Candidatus Iainarchaeum</taxon>
    </lineage>
</organism>
<name>A0A8T3YK78_9ARCH</name>
<evidence type="ECO:0000313" key="5">
    <source>
        <dbReference type="EMBL" id="MBI4210643.1"/>
    </source>
</evidence>
<dbReference type="GO" id="GO:0005737">
    <property type="term" value="C:cytoplasm"/>
    <property type="evidence" value="ECO:0007669"/>
    <property type="project" value="UniProtKB-SubCell"/>
</dbReference>
<comment type="similarity">
    <text evidence="3">Belongs to the archaeal Rpo11/eukaryotic RPB11/RPC19 RNA polymerase subunit family.</text>
</comment>
<evidence type="ECO:0000313" key="6">
    <source>
        <dbReference type="Proteomes" id="UP000732298"/>
    </source>
</evidence>
<dbReference type="GO" id="GO:0006351">
    <property type="term" value="P:DNA-templated transcription"/>
    <property type="evidence" value="ECO:0007669"/>
    <property type="project" value="UniProtKB-UniRule"/>
</dbReference>
<dbReference type="InterPro" id="IPR009025">
    <property type="entry name" value="RBP11-like_dimer"/>
</dbReference>
<dbReference type="HAMAP" id="MF_00261">
    <property type="entry name" value="RNApol_arch_Rpo11"/>
    <property type="match status" value="1"/>
</dbReference>
<dbReference type="EC" id="2.7.7.6" evidence="3"/>
<evidence type="ECO:0000256" key="2">
    <source>
        <dbReference type="ARBA" id="ARBA00023163"/>
    </source>
</evidence>
<dbReference type="AlphaFoldDB" id="A0A8T3YK78"/>
<dbReference type="Pfam" id="PF13656">
    <property type="entry name" value="RNA_pol_L_2"/>
    <property type="match status" value="1"/>
</dbReference>
<dbReference type="GO" id="GO:0003899">
    <property type="term" value="F:DNA-directed RNA polymerase activity"/>
    <property type="evidence" value="ECO:0007669"/>
    <property type="project" value="UniProtKB-UniRule"/>
</dbReference>
<dbReference type="EMBL" id="JACQPB010000039">
    <property type="protein sequence ID" value="MBI4210643.1"/>
    <property type="molecule type" value="Genomic_DNA"/>
</dbReference>
<dbReference type="GO" id="GO:0000428">
    <property type="term" value="C:DNA-directed RNA polymerase complex"/>
    <property type="evidence" value="ECO:0007669"/>
    <property type="project" value="UniProtKB-KW"/>
</dbReference>
<comment type="subunit">
    <text evidence="3">Part of the RNA polymerase complex.</text>
</comment>
<keyword evidence="3" id="KW-0808">Transferase</keyword>
<dbReference type="SUPFAM" id="SSF55257">
    <property type="entry name" value="RBP11-like subunits of RNA polymerase"/>
    <property type="match status" value="1"/>
</dbReference>
<comment type="catalytic activity">
    <reaction evidence="3">
        <text>RNA(n) + a ribonucleoside 5'-triphosphate = RNA(n+1) + diphosphate</text>
        <dbReference type="Rhea" id="RHEA:21248"/>
        <dbReference type="Rhea" id="RHEA-COMP:14527"/>
        <dbReference type="Rhea" id="RHEA-COMP:17342"/>
        <dbReference type="ChEBI" id="CHEBI:33019"/>
        <dbReference type="ChEBI" id="CHEBI:61557"/>
        <dbReference type="ChEBI" id="CHEBI:140395"/>
        <dbReference type="EC" id="2.7.7.6"/>
    </reaction>
</comment>
<dbReference type="CDD" id="cd06927">
    <property type="entry name" value="RNAP_L"/>
    <property type="match status" value="1"/>
</dbReference>
<comment type="caution">
    <text evidence="5">The sequence shown here is derived from an EMBL/GenBank/DDBJ whole genome shotgun (WGS) entry which is preliminary data.</text>
</comment>
<keyword evidence="3" id="KW-0548">Nucleotidyltransferase</keyword>
<dbReference type="Gene3D" id="3.30.1360.10">
    <property type="entry name" value="RNA polymerase, RBP11-like subunit"/>
    <property type="match status" value="1"/>
</dbReference>
<proteinExistence type="inferred from homology"/>
<comment type="subcellular location">
    <subcellularLocation>
        <location evidence="3">Cytoplasm</location>
    </subcellularLocation>
</comment>
<keyword evidence="2 3" id="KW-0804">Transcription</keyword>
<feature type="domain" description="DNA-directed RNA polymerase RBP11-like dimerisation" evidence="4">
    <location>
        <begin position="13"/>
        <end position="84"/>
    </location>
</feature>
<evidence type="ECO:0000259" key="4">
    <source>
        <dbReference type="Pfam" id="PF13656"/>
    </source>
</evidence>
<gene>
    <name evidence="3" type="primary">rpo11</name>
    <name evidence="3" type="synonym">rpoL</name>
    <name evidence="5" type="ORF">HY544_04015</name>
</gene>
<evidence type="ECO:0000256" key="3">
    <source>
        <dbReference type="HAMAP-Rule" id="MF_00261"/>
    </source>
</evidence>
<dbReference type="InterPro" id="IPR022905">
    <property type="entry name" value="Rpo11-like"/>
</dbReference>
<protein>
    <recommendedName>
        <fullName evidence="3">DNA-directed RNA polymerase subunit Rpo11</fullName>
        <ecNumber evidence="3">2.7.7.6</ecNumber>
    </recommendedName>
    <alternativeName>
        <fullName evidence="3">DNA-directed RNA polymerase subunit L</fullName>
    </alternativeName>
</protein>